<dbReference type="InterPro" id="IPR037138">
    <property type="entry name" value="His_deacetylse_dom_sf"/>
</dbReference>
<protein>
    <submittedName>
        <fullName evidence="3">Class II histone deacetylase</fullName>
    </submittedName>
</protein>
<dbReference type="SUPFAM" id="SSF52768">
    <property type="entry name" value="Arginase/deacetylase"/>
    <property type="match status" value="1"/>
</dbReference>
<dbReference type="EMBL" id="BAABCX010000002">
    <property type="protein sequence ID" value="GAA3539752.1"/>
    <property type="molecule type" value="Genomic_DNA"/>
</dbReference>
<dbReference type="InterPro" id="IPR000286">
    <property type="entry name" value="HDACs"/>
</dbReference>
<dbReference type="Proteomes" id="UP001500795">
    <property type="component" value="Unassembled WGS sequence"/>
</dbReference>
<organism evidence="3 4">
    <name type="scientific">Zobellella aerophila</name>
    <dbReference type="NCBI Taxonomy" id="870480"/>
    <lineage>
        <taxon>Bacteria</taxon>
        <taxon>Pseudomonadati</taxon>
        <taxon>Pseudomonadota</taxon>
        <taxon>Gammaproteobacteria</taxon>
        <taxon>Aeromonadales</taxon>
        <taxon>Aeromonadaceae</taxon>
        <taxon>Zobellella</taxon>
    </lineage>
</organism>
<dbReference type="PANTHER" id="PTHR10625:SF10">
    <property type="entry name" value="HISTONE DEACETYLASE HDAC1"/>
    <property type="match status" value="1"/>
</dbReference>
<dbReference type="RefSeq" id="WP_344957363.1">
    <property type="nucleotide sequence ID" value="NZ_BAABCX010000002.1"/>
</dbReference>
<comment type="similarity">
    <text evidence="1">Belongs to the histone deacetylase family.</text>
</comment>
<dbReference type="InterPro" id="IPR023696">
    <property type="entry name" value="Ureohydrolase_dom_sf"/>
</dbReference>
<reference evidence="4" key="1">
    <citation type="journal article" date="2019" name="Int. J. Syst. Evol. Microbiol.">
        <title>The Global Catalogue of Microorganisms (GCM) 10K type strain sequencing project: providing services to taxonomists for standard genome sequencing and annotation.</title>
        <authorList>
            <consortium name="The Broad Institute Genomics Platform"/>
            <consortium name="The Broad Institute Genome Sequencing Center for Infectious Disease"/>
            <person name="Wu L."/>
            <person name="Ma J."/>
        </authorList>
    </citation>
    <scope>NUCLEOTIDE SEQUENCE [LARGE SCALE GENOMIC DNA]</scope>
    <source>
        <strain evidence="4">JCM 17110</strain>
    </source>
</reference>
<dbReference type="PRINTS" id="PR01270">
    <property type="entry name" value="HDASUPER"/>
</dbReference>
<comment type="caution">
    <text evidence="3">The sequence shown here is derived from an EMBL/GenBank/DDBJ whole genome shotgun (WGS) entry which is preliminary data.</text>
</comment>
<dbReference type="InterPro" id="IPR023801">
    <property type="entry name" value="His_deacetylse_dom"/>
</dbReference>
<gene>
    <name evidence="3" type="ORF">GCM10022394_19350</name>
</gene>
<dbReference type="Pfam" id="PF00850">
    <property type="entry name" value="Hist_deacetyl"/>
    <property type="match status" value="1"/>
</dbReference>
<dbReference type="PANTHER" id="PTHR10625">
    <property type="entry name" value="HISTONE DEACETYLASE HDAC1-RELATED"/>
    <property type="match status" value="1"/>
</dbReference>
<evidence type="ECO:0000313" key="4">
    <source>
        <dbReference type="Proteomes" id="UP001500795"/>
    </source>
</evidence>
<proteinExistence type="inferred from homology"/>
<accession>A0ABP6VTX5</accession>
<dbReference type="Gene3D" id="3.40.800.20">
    <property type="entry name" value="Histone deacetylase domain"/>
    <property type="match status" value="1"/>
</dbReference>
<evidence type="ECO:0000256" key="1">
    <source>
        <dbReference type="ARBA" id="ARBA00005947"/>
    </source>
</evidence>
<evidence type="ECO:0000313" key="3">
    <source>
        <dbReference type="EMBL" id="GAA3539752.1"/>
    </source>
</evidence>
<name>A0ABP6VTX5_9GAMM</name>
<keyword evidence="4" id="KW-1185">Reference proteome</keyword>
<evidence type="ECO:0000259" key="2">
    <source>
        <dbReference type="Pfam" id="PF00850"/>
    </source>
</evidence>
<feature type="domain" description="Histone deacetylase" evidence="2">
    <location>
        <begin position="38"/>
        <end position="322"/>
    </location>
</feature>
<dbReference type="CDD" id="cd09996">
    <property type="entry name" value="HDAC_classII_1"/>
    <property type="match status" value="1"/>
</dbReference>
<sequence length="367" mass="39654">MKRTGFAFHEHCMWHDAGPCSVFDQPGGFIQPGAAAEHPETKRRLRNLLEVSGLHEQLVPVKGAPATRDDLLRFHTERYINAFEAMSERGFGNAGQYAPFRQDAFPIACQSAGLAMATVEAVLRGELDNGYCLSRPPGHHAEADRGMGFCLLGNIPIAIKAAQAKGLVRKVAVIDWDVHHGNGTQQAFYSDAEVLTISLHHDNNYPLDSGGIEERGEGSGWGNNLNIPLPAGSGIGCYLAAMDQLVIPALERFQPELILVACGYDASAMDPLGCMLLNADSFGSLTARVMAAAERLCGGRLVMVHEGGYSEGYVPFCGHRVIETLSGSEIRVPDPAGADIARWGQQSLQPHQAVLLESLRPYLADIR</sequence>